<evidence type="ECO:0000256" key="12">
    <source>
        <dbReference type="RuleBase" id="RU367146"/>
    </source>
</evidence>
<feature type="transmembrane region" description="Helical" evidence="12">
    <location>
        <begin position="77"/>
        <end position="98"/>
    </location>
</feature>
<gene>
    <name evidence="13" type="ORF">QBC38DRAFT_286901</name>
</gene>
<proteinExistence type="inferred from homology"/>
<evidence type="ECO:0000256" key="5">
    <source>
        <dbReference type="ARBA" id="ARBA00022792"/>
    </source>
</evidence>
<comment type="similarity">
    <text evidence="2 12">Belongs to the PAM17 family.</text>
</comment>
<reference evidence="13" key="2">
    <citation type="submission" date="2023-05" db="EMBL/GenBank/DDBJ databases">
        <authorList>
            <consortium name="Lawrence Berkeley National Laboratory"/>
            <person name="Steindorff A."/>
            <person name="Hensen N."/>
            <person name="Bonometti L."/>
            <person name="Westerberg I."/>
            <person name="Brannstrom I.O."/>
            <person name="Guillou S."/>
            <person name="Cros-Aarteil S."/>
            <person name="Calhoun S."/>
            <person name="Haridas S."/>
            <person name="Kuo A."/>
            <person name="Mondo S."/>
            <person name="Pangilinan J."/>
            <person name="Riley R."/>
            <person name="Labutti K."/>
            <person name="Andreopoulos B."/>
            <person name="Lipzen A."/>
            <person name="Chen C."/>
            <person name="Yanf M."/>
            <person name="Daum C."/>
            <person name="Ng V."/>
            <person name="Clum A."/>
            <person name="Ohm R."/>
            <person name="Martin F."/>
            <person name="Silar P."/>
            <person name="Natvig D."/>
            <person name="Lalanne C."/>
            <person name="Gautier V."/>
            <person name="Ament-Velasquez S.L."/>
            <person name="Kruys A."/>
            <person name="Hutchinson M.I."/>
            <person name="Powell A.J."/>
            <person name="Barry K."/>
            <person name="Miller A.N."/>
            <person name="Grigoriev I.V."/>
            <person name="Debuchy R."/>
            <person name="Gladieux P."/>
            <person name="Thoren M.H."/>
            <person name="Johannesson H."/>
        </authorList>
    </citation>
    <scope>NUCLEOTIDE SEQUENCE</scope>
    <source>
        <strain evidence="13">CBS 990.96</strain>
    </source>
</reference>
<evidence type="ECO:0000256" key="6">
    <source>
        <dbReference type="ARBA" id="ARBA00022927"/>
    </source>
</evidence>
<feature type="transmembrane region" description="Helical" evidence="12">
    <location>
        <begin position="110"/>
        <end position="136"/>
    </location>
</feature>
<evidence type="ECO:0000256" key="4">
    <source>
        <dbReference type="ARBA" id="ARBA00022692"/>
    </source>
</evidence>
<accession>A0AAN7BK85</accession>
<evidence type="ECO:0000256" key="11">
    <source>
        <dbReference type="ARBA" id="ARBA00023136"/>
    </source>
</evidence>
<keyword evidence="7" id="KW-0809">Transit peptide</keyword>
<keyword evidence="3 12" id="KW-0813">Transport</keyword>
<comment type="caution">
    <text evidence="13">The sequence shown here is derived from an EMBL/GenBank/DDBJ whole genome shotgun (WGS) entry which is preliminary data.</text>
</comment>
<protein>
    <recommendedName>
        <fullName evidence="12">Presequence translocated-associated motor subunit PAM17</fullName>
    </recommendedName>
</protein>
<dbReference type="AlphaFoldDB" id="A0AAN7BK85"/>
<evidence type="ECO:0000256" key="3">
    <source>
        <dbReference type="ARBA" id="ARBA00022448"/>
    </source>
</evidence>
<dbReference type="EMBL" id="MU865383">
    <property type="protein sequence ID" value="KAK4224789.1"/>
    <property type="molecule type" value="Genomic_DNA"/>
</dbReference>
<evidence type="ECO:0000256" key="8">
    <source>
        <dbReference type="ARBA" id="ARBA00022989"/>
    </source>
</evidence>
<dbReference type="InterPro" id="IPR013875">
    <property type="entry name" value="Pam17"/>
</dbReference>
<dbReference type="PANTHER" id="PTHR28021:SF1">
    <property type="entry name" value="PRESEQUENCE TRANSLOCATED-ASSOCIATED MOTOR SUBUNIT PAM17, MITOCHONDRIAL"/>
    <property type="match status" value="1"/>
</dbReference>
<sequence length="205" mass="22118">MITPTTASTLLRASATTTASPLLLRTTPSCSLTLATSIPHRKVSSTASPSTTQTPSSLDWETFFKLRKTRRRWQQSFSVLGSVSAGGAGSVALSTGLADPVVTQIPLDPLITLGLLSMSCAALGWLAGPSLGTAVFNGMNGRYKEAMAEKEKQFFARVKKNRVDPTASSVRNPVPDFYGEKISSVAGYRQWLRDQRAFNRKKTGF</sequence>
<evidence type="ECO:0000313" key="14">
    <source>
        <dbReference type="Proteomes" id="UP001301958"/>
    </source>
</evidence>
<comment type="function">
    <text evidence="12">Component of the PAM complex, a complex required for the translocation of transit peptide-containing proteins from the inner membrane into the mitochondrial matrix in an ATP-dependent manner.</text>
</comment>
<comment type="subunit">
    <text evidence="12">Component of the PAM complex.</text>
</comment>
<dbReference type="Pfam" id="PF08566">
    <property type="entry name" value="Pam17"/>
    <property type="match status" value="1"/>
</dbReference>
<keyword evidence="4 12" id="KW-0812">Transmembrane</keyword>
<keyword evidence="11 12" id="KW-0472">Membrane</keyword>
<name>A0AAN7BK85_9PEZI</name>
<keyword evidence="10 12" id="KW-0496">Mitochondrion</keyword>
<keyword evidence="9 12" id="KW-0811">Translocation</keyword>
<comment type="subcellular location">
    <subcellularLocation>
        <location evidence="1 12">Mitochondrion inner membrane</location>
        <topology evidence="1 12">Multi-pass membrane protein</topology>
    </subcellularLocation>
</comment>
<dbReference type="GO" id="GO:0001405">
    <property type="term" value="C:PAM complex, Tim23 associated import motor"/>
    <property type="evidence" value="ECO:0007669"/>
    <property type="project" value="UniProtKB-UniRule"/>
</dbReference>
<evidence type="ECO:0000313" key="13">
    <source>
        <dbReference type="EMBL" id="KAK4224789.1"/>
    </source>
</evidence>
<keyword evidence="6 12" id="KW-0653">Protein transport</keyword>
<organism evidence="13 14">
    <name type="scientific">Podospora fimiseda</name>
    <dbReference type="NCBI Taxonomy" id="252190"/>
    <lineage>
        <taxon>Eukaryota</taxon>
        <taxon>Fungi</taxon>
        <taxon>Dikarya</taxon>
        <taxon>Ascomycota</taxon>
        <taxon>Pezizomycotina</taxon>
        <taxon>Sordariomycetes</taxon>
        <taxon>Sordariomycetidae</taxon>
        <taxon>Sordariales</taxon>
        <taxon>Podosporaceae</taxon>
        <taxon>Podospora</taxon>
    </lineage>
</organism>
<reference evidence="13" key="1">
    <citation type="journal article" date="2023" name="Mol. Phylogenet. Evol.">
        <title>Genome-scale phylogeny and comparative genomics of the fungal order Sordariales.</title>
        <authorList>
            <person name="Hensen N."/>
            <person name="Bonometti L."/>
            <person name="Westerberg I."/>
            <person name="Brannstrom I.O."/>
            <person name="Guillou S."/>
            <person name="Cros-Aarteil S."/>
            <person name="Calhoun S."/>
            <person name="Haridas S."/>
            <person name="Kuo A."/>
            <person name="Mondo S."/>
            <person name="Pangilinan J."/>
            <person name="Riley R."/>
            <person name="LaButti K."/>
            <person name="Andreopoulos B."/>
            <person name="Lipzen A."/>
            <person name="Chen C."/>
            <person name="Yan M."/>
            <person name="Daum C."/>
            <person name="Ng V."/>
            <person name="Clum A."/>
            <person name="Steindorff A."/>
            <person name="Ohm R.A."/>
            <person name="Martin F."/>
            <person name="Silar P."/>
            <person name="Natvig D.O."/>
            <person name="Lalanne C."/>
            <person name="Gautier V."/>
            <person name="Ament-Velasquez S.L."/>
            <person name="Kruys A."/>
            <person name="Hutchinson M.I."/>
            <person name="Powell A.J."/>
            <person name="Barry K."/>
            <person name="Miller A.N."/>
            <person name="Grigoriev I.V."/>
            <person name="Debuchy R."/>
            <person name="Gladieux P."/>
            <person name="Hiltunen Thoren M."/>
            <person name="Johannesson H."/>
        </authorList>
    </citation>
    <scope>NUCLEOTIDE SEQUENCE</scope>
    <source>
        <strain evidence="13">CBS 990.96</strain>
    </source>
</reference>
<dbReference type="Proteomes" id="UP001301958">
    <property type="component" value="Unassembled WGS sequence"/>
</dbReference>
<dbReference type="PANTHER" id="PTHR28021">
    <property type="entry name" value="PRESEQUENCE TRANSLOCATED-ASSOCIATED MOTOR SUBUNIT PAM17, MITOCHONDRIAL"/>
    <property type="match status" value="1"/>
</dbReference>
<evidence type="ECO:0000256" key="1">
    <source>
        <dbReference type="ARBA" id="ARBA00004448"/>
    </source>
</evidence>
<keyword evidence="8 12" id="KW-1133">Transmembrane helix</keyword>
<evidence type="ECO:0000256" key="2">
    <source>
        <dbReference type="ARBA" id="ARBA00006837"/>
    </source>
</evidence>
<keyword evidence="5 12" id="KW-0999">Mitochondrion inner membrane</keyword>
<evidence type="ECO:0000256" key="10">
    <source>
        <dbReference type="ARBA" id="ARBA00023128"/>
    </source>
</evidence>
<evidence type="ECO:0000256" key="7">
    <source>
        <dbReference type="ARBA" id="ARBA00022946"/>
    </source>
</evidence>
<evidence type="ECO:0000256" key="9">
    <source>
        <dbReference type="ARBA" id="ARBA00023010"/>
    </source>
</evidence>
<keyword evidence="14" id="KW-1185">Reference proteome</keyword>
<dbReference type="GO" id="GO:0030150">
    <property type="term" value="P:protein import into mitochondrial matrix"/>
    <property type="evidence" value="ECO:0007669"/>
    <property type="project" value="UniProtKB-UniRule"/>
</dbReference>